<evidence type="ECO:0000313" key="6">
    <source>
        <dbReference type="EMBL" id="RSI08083.1"/>
    </source>
</evidence>
<dbReference type="Gene3D" id="3.40.50.150">
    <property type="entry name" value="Vaccinia Virus protein VP39"/>
    <property type="match status" value="1"/>
</dbReference>
<organism evidence="6 7">
    <name type="scientific">Streptococcus sanguinis</name>
    <dbReference type="NCBI Taxonomy" id="1305"/>
    <lineage>
        <taxon>Bacteria</taxon>
        <taxon>Bacillati</taxon>
        <taxon>Bacillota</taxon>
        <taxon>Bacilli</taxon>
        <taxon>Lactobacillales</taxon>
        <taxon>Streptococcaceae</taxon>
        <taxon>Streptococcus</taxon>
    </lineage>
</organism>
<keyword evidence="2 6" id="KW-0489">Methyltransferase</keyword>
<dbReference type="GO" id="GO:0003676">
    <property type="term" value="F:nucleic acid binding"/>
    <property type="evidence" value="ECO:0007669"/>
    <property type="project" value="InterPro"/>
</dbReference>
<dbReference type="GO" id="GO:0032259">
    <property type="term" value="P:methylation"/>
    <property type="evidence" value="ECO:0007669"/>
    <property type="project" value="UniProtKB-KW"/>
</dbReference>
<accession>A0A3R9GLD0</accession>
<dbReference type="InterPro" id="IPR012327">
    <property type="entry name" value="MeTrfase_D12"/>
</dbReference>
<comment type="catalytic activity">
    <reaction evidence="5">
        <text>a 2'-deoxyadenosine in DNA + S-adenosyl-L-methionine = an N(6)-methyl-2'-deoxyadenosine in DNA + S-adenosyl-L-homocysteine + H(+)</text>
        <dbReference type="Rhea" id="RHEA:15197"/>
        <dbReference type="Rhea" id="RHEA-COMP:12418"/>
        <dbReference type="Rhea" id="RHEA-COMP:12419"/>
        <dbReference type="ChEBI" id="CHEBI:15378"/>
        <dbReference type="ChEBI" id="CHEBI:57856"/>
        <dbReference type="ChEBI" id="CHEBI:59789"/>
        <dbReference type="ChEBI" id="CHEBI:90615"/>
        <dbReference type="ChEBI" id="CHEBI:90616"/>
        <dbReference type="EC" id="2.1.1.72"/>
    </reaction>
</comment>
<proteinExistence type="predicted"/>
<keyword evidence="3 6" id="KW-0808">Transferase</keyword>
<dbReference type="EC" id="2.1.1.72" evidence="1"/>
<dbReference type="PROSITE" id="PS00092">
    <property type="entry name" value="N6_MTASE"/>
    <property type="match status" value="1"/>
</dbReference>
<name>A0A3R9GLD0_STRSA</name>
<dbReference type="InterPro" id="IPR002052">
    <property type="entry name" value="DNA_methylase_N6_adenine_CS"/>
</dbReference>
<evidence type="ECO:0000256" key="1">
    <source>
        <dbReference type="ARBA" id="ARBA00011900"/>
    </source>
</evidence>
<evidence type="ECO:0000313" key="7">
    <source>
        <dbReference type="Proteomes" id="UP000269317"/>
    </source>
</evidence>
<evidence type="ECO:0000256" key="2">
    <source>
        <dbReference type="ARBA" id="ARBA00022603"/>
    </source>
</evidence>
<evidence type="ECO:0000256" key="4">
    <source>
        <dbReference type="ARBA" id="ARBA00022691"/>
    </source>
</evidence>
<protein>
    <recommendedName>
        <fullName evidence="1">site-specific DNA-methyltransferase (adenine-specific)</fullName>
        <ecNumber evidence="1">2.1.1.72</ecNumber>
    </recommendedName>
</protein>
<dbReference type="Pfam" id="PF02086">
    <property type="entry name" value="MethyltransfD12"/>
    <property type="match status" value="1"/>
</dbReference>
<dbReference type="AlphaFoldDB" id="A0A3R9GLD0"/>
<dbReference type="RefSeq" id="WP_125341515.1">
    <property type="nucleotide sequence ID" value="NZ_CP076614.1"/>
</dbReference>
<dbReference type="GO" id="GO:0009007">
    <property type="term" value="F:site-specific DNA-methyltransferase (adenine-specific) activity"/>
    <property type="evidence" value="ECO:0007669"/>
    <property type="project" value="UniProtKB-EC"/>
</dbReference>
<reference evidence="6 7" key="1">
    <citation type="submission" date="2018-11" db="EMBL/GenBank/DDBJ databases">
        <title>Species Designations Belie Phenotypic and Genotypic Heterogeneity in Oral Streptococci.</title>
        <authorList>
            <person name="Velsko I."/>
        </authorList>
    </citation>
    <scope>NUCLEOTIDE SEQUENCE [LARGE SCALE GENOMIC DNA]</scope>
    <source>
        <strain evidence="6 7">KLC03</strain>
    </source>
</reference>
<evidence type="ECO:0000256" key="3">
    <source>
        <dbReference type="ARBA" id="ARBA00022679"/>
    </source>
</evidence>
<dbReference type="EMBL" id="RJML01000008">
    <property type="protein sequence ID" value="RSI08083.1"/>
    <property type="molecule type" value="Genomic_DNA"/>
</dbReference>
<comment type="caution">
    <text evidence="6">The sequence shown here is derived from an EMBL/GenBank/DDBJ whole genome shotgun (WGS) entry which is preliminary data.</text>
</comment>
<dbReference type="PRINTS" id="PR00505">
    <property type="entry name" value="D12N6MTFRASE"/>
</dbReference>
<dbReference type="Proteomes" id="UP000269317">
    <property type="component" value="Unassembled WGS sequence"/>
</dbReference>
<dbReference type="SUPFAM" id="SSF53335">
    <property type="entry name" value="S-adenosyl-L-methionine-dependent methyltransferases"/>
    <property type="match status" value="1"/>
</dbReference>
<dbReference type="GO" id="GO:0009307">
    <property type="term" value="P:DNA restriction-modification system"/>
    <property type="evidence" value="ECO:0007669"/>
    <property type="project" value="InterPro"/>
</dbReference>
<dbReference type="InterPro" id="IPR029063">
    <property type="entry name" value="SAM-dependent_MTases_sf"/>
</dbReference>
<gene>
    <name evidence="6" type="primary">fokIM</name>
    <name evidence="6" type="ORF">D8887_09405</name>
</gene>
<sequence length="350" mass="39749">MYRYIGNKTKLLPHIIKHTKELIGEHGTVVDLMAGTGSVALEFRKQGYAVIAADVMTYSMHHLNTHLKLSSAPSFDGLKAKLNIKETTTDAYLDVLDYLNNLPAIKSFFYNEFSPDGIPSNGGEPRKYFTSQNAGKIDAIREEINEWIDEGLLTNLEESLLKHTLILATNDVANISGTYGYFLSSFRKNALTELQLKPISFLEENCFGHSILQGFAEELASSITADLCYIDPPYMKRQYAANYHILETIARGDFPDAIGKSGLRDWWDQHSKLCTKTRGLESFETIFREMNCNKFLISYSEDGLFSIEQLKECFSQFGTVSVHEIDYNRFKSNSSTLPQKITEYLIYVER</sequence>
<evidence type="ECO:0000256" key="5">
    <source>
        <dbReference type="ARBA" id="ARBA00047942"/>
    </source>
</evidence>
<keyword evidence="4" id="KW-0949">S-adenosyl-L-methionine</keyword>